<comment type="similarity">
    <text evidence="2">Belongs to the peptidase M1 family.</text>
</comment>
<feature type="domain" description="Aminopeptidase N-like N-terminal" evidence="19">
    <location>
        <begin position="107"/>
        <end position="295"/>
    </location>
</feature>
<protein>
    <recommendedName>
        <fullName evidence="24">Aminopeptidase</fullName>
    </recommendedName>
</protein>
<organism evidence="20 23">
    <name type="scientific">Rotaria magnacalcarata</name>
    <dbReference type="NCBI Taxonomy" id="392030"/>
    <lineage>
        <taxon>Eukaryota</taxon>
        <taxon>Metazoa</taxon>
        <taxon>Spiralia</taxon>
        <taxon>Gnathifera</taxon>
        <taxon>Rotifera</taxon>
        <taxon>Eurotatoria</taxon>
        <taxon>Bdelloidea</taxon>
        <taxon>Philodinida</taxon>
        <taxon>Philodinidae</taxon>
        <taxon>Rotaria</taxon>
    </lineage>
</organism>
<keyword evidence="16" id="KW-1133">Transmembrane helix</keyword>
<proteinExistence type="inferred from homology"/>
<dbReference type="Pfam" id="PF11838">
    <property type="entry name" value="ERAP1_C"/>
    <property type="match status" value="1"/>
</dbReference>
<dbReference type="Proteomes" id="UP000681967">
    <property type="component" value="Unassembled WGS sequence"/>
</dbReference>
<comment type="caution">
    <text evidence="20">The sequence shown here is derived from an EMBL/GenBank/DDBJ whole genome shotgun (WGS) entry which is preliminary data.</text>
</comment>
<dbReference type="InterPro" id="IPR050344">
    <property type="entry name" value="Peptidase_M1_aminopeptidases"/>
</dbReference>
<evidence type="ECO:0000256" key="2">
    <source>
        <dbReference type="ARBA" id="ARBA00010136"/>
    </source>
</evidence>
<evidence type="ECO:0000256" key="1">
    <source>
        <dbReference type="ARBA" id="ARBA00004236"/>
    </source>
</evidence>
<keyword evidence="12" id="KW-0325">Glycoprotein</keyword>
<dbReference type="GO" id="GO:0043171">
    <property type="term" value="P:peptide catabolic process"/>
    <property type="evidence" value="ECO:0007669"/>
    <property type="project" value="TreeGrafter"/>
</dbReference>
<evidence type="ECO:0000313" key="21">
    <source>
        <dbReference type="EMBL" id="CAF1467732.1"/>
    </source>
</evidence>
<feature type="active site" description="Proton acceptor" evidence="13">
    <location>
        <position position="415"/>
    </location>
</feature>
<evidence type="ECO:0000313" key="22">
    <source>
        <dbReference type="EMBL" id="CAF3764249.1"/>
    </source>
</evidence>
<name>A0A814XQ04_9BILA</name>
<feature type="domain" description="ERAP1-like C-terminal" evidence="18">
    <location>
        <begin position="650"/>
        <end position="972"/>
    </location>
</feature>
<keyword evidence="4" id="KW-1003">Cell membrane</keyword>
<evidence type="ECO:0000256" key="7">
    <source>
        <dbReference type="ARBA" id="ARBA00022801"/>
    </source>
</evidence>
<dbReference type="EMBL" id="CAJOBH010000139">
    <property type="protein sequence ID" value="CAF3764249.1"/>
    <property type="molecule type" value="Genomic_DNA"/>
</dbReference>
<dbReference type="Proteomes" id="UP000663855">
    <property type="component" value="Unassembled WGS sequence"/>
</dbReference>
<keyword evidence="10 16" id="KW-0472">Membrane</keyword>
<evidence type="ECO:0000256" key="14">
    <source>
        <dbReference type="PIRSR" id="PIRSR634016-3"/>
    </source>
</evidence>
<dbReference type="Pfam" id="PF17900">
    <property type="entry name" value="Peptidase_M1_N"/>
    <property type="match status" value="1"/>
</dbReference>
<evidence type="ECO:0000256" key="3">
    <source>
        <dbReference type="ARBA" id="ARBA00022438"/>
    </source>
</evidence>
<dbReference type="InterPro" id="IPR001930">
    <property type="entry name" value="Peptidase_M1"/>
</dbReference>
<dbReference type="Gene3D" id="2.60.40.1730">
    <property type="entry name" value="tricorn interacting facor f3 domain"/>
    <property type="match status" value="1"/>
</dbReference>
<dbReference type="Gene3D" id="1.10.390.10">
    <property type="entry name" value="Neutral Protease Domain 2"/>
    <property type="match status" value="1"/>
</dbReference>
<comment type="subcellular location">
    <subcellularLocation>
        <location evidence="1">Cell membrane</location>
    </subcellularLocation>
</comment>
<keyword evidence="3" id="KW-0031">Aminopeptidase</keyword>
<dbReference type="Proteomes" id="UP000663834">
    <property type="component" value="Unassembled WGS sequence"/>
</dbReference>
<accession>A0A814XQ04</accession>
<dbReference type="CDD" id="cd09601">
    <property type="entry name" value="M1_APN-Q_like"/>
    <property type="match status" value="1"/>
</dbReference>
<dbReference type="OrthoDB" id="6750768at2759"/>
<evidence type="ECO:0000256" key="10">
    <source>
        <dbReference type="ARBA" id="ARBA00023136"/>
    </source>
</evidence>
<feature type="transmembrane region" description="Helical" evidence="16">
    <location>
        <begin position="22"/>
        <end position="46"/>
    </location>
</feature>
<evidence type="ECO:0000256" key="16">
    <source>
        <dbReference type="SAM" id="Phobius"/>
    </source>
</evidence>
<dbReference type="GO" id="GO:0005886">
    <property type="term" value="C:plasma membrane"/>
    <property type="evidence" value="ECO:0007669"/>
    <property type="project" value="UniProtKB-SubCell"/>
</dbReference>
<feature type="site" description="Transition state stabilizer" evidence="15">
    <location>
        <position position="500"/>
    </location>
</feature>
<feature type="binding site" evidence="14">
    <location>
        <position position="437"/>
    </location>
    <ligand>
        <name>Zn(2+)</name>
        <dbReference type="ChEBI" id="CHEBI:29105"/>
        <note>catalytic</note>
    </ligand>
</feature>
<evidence type="ECO:0000256" key="15">
    <source>
        <dbReference type="PIRSR" id="PIRSR634016-4"/>
    </source>
</evidence>
<dbReference type="SUPFAM" id="SSF55486">
    <property type="entry name" value="Metalloproteases ('zincins'), catalytic domain"/>
    <property type="match status" value="1"/>
</dbReference>
<keyword evidence="7" id="KW-0378">Hydrolase</keyword>
<evidence type="ECO:0000256" key="9">
    <source>
        <dbReference type="ARBA" id="ARBA00023049"/>
    </source>
</evidence>
<dbReference type="PANTHER" id="PTHR11533">
    <property type="entry name" value="PROTEASE M1 ZINC METALLOPROTEASE"/>
    <property type="match status" value="1"/>
</dbReference>
<evidence type="ECO:0000256" key="8">
    <source>
        <dbReference type="ARBA" id="ARBA00022833"/>
    </source>
</evidence>
<evidence type="ECO:0000313" key="20">
    <source>
        <dbReference type="EMBL" id="CAF1217080.1"/>
    </source>
</evidence>
<dbReference type="PANTHER" id="PTHR11533:SF294">
    <property type="entry name" value="THYROTROPIN-RELEASING HORMONE-DEGRADING ECTOENZYME"/>
    <property type="match status" value="1"/>
</dbReference>
<keyword evidence="6 14" id="KW-0479">Metal-binding</keyword>
<dbReference type="FunFam" id="1.25.50.20:FF:000001">
    <property type="entry name" value="Aminopeptidase"/>
    <property type="match status" value="1"/>
</dbReference>
<dbReference type="InterPro" id="IPR042097">
    <property type="entry name" value="Aminopeptidase_N-like_N_sf"/>
</dbReference>
<comment type="cofactor">
    <cofactor evidence="14">
        <name>Zn(2+)</name>
        <dbReference type="ChEBI" id="CHEBI:29105"/>
    </cofactor>
    <text evidence="14">Binds 1 zinc ion per subunit.</text>
</comment>
<dbReference type="AlphaFoldDB" id="A0A814XQ04"/>
<evidence type="ECO:0000259" key="17">
    <source>
        <dbReference type="Pfam" id="PF01433"/>
    </source>
</evidence>
<sequence>MQAFDQIETVVKSNTYNISKKVCWLISIVIGICLVVLIALTVYFGVRSPNEIIVYVEATSLSTSTTNQNEITTTTRRNEVTSTTNQIETTATITPTPPVERIPTNLKPVLYEWTITPNLTDETFVGDLLYTFTCLESTNKLVLHMVDLNIDNSTIAIVNSSSGTMPVFDAWSYDDYNQFMIIDFSSDFQPEIIYTVHIVYWAAIDSDLEGLYLSNYVDASGTSRTFLTSQMEPIYARSALPCVDEPARKAVFRITVNHDPSYVVWTNGELERSDALVDGRVNSYFAPTLNMSTYLLALIVASKADFACLPDRVISSKNITSRTCGRTQILPQIAYADEVAFKALNFFNEYFDIDYALPKIEHFAVPDFEGGVSLRFSYQSLILGLLIYAEPGLVFDEKTGSTSQQQYVTLIVAHEIAHQWFGNLVSPAWWGELWLKEGFANYMETVASDFIEPSWRQEELFVIEKIFSFMKADSLPTSRPISVESTNLADIFLMFDRITYDKGSSIIRMMAMFLGAEVFQQGIRNYLKSLSYSSATQQDLWRYLTEATNNTVDVERIMTGWTHQAGYPVIEINRIYTNNDQQLQQQKVNGELIITQQPFNLFPSTTKQETWWVPFKYLDQASLELSNENPLIWLNSTSTTLSVTTSDSNWIIGNPNYFGTYRVKYDPRNFQLILTQLQTNHTLIPVINRGALIDDTFAVSRAFLINATDAYRLIDYLKDERDFVPWTAAFSAIDQQEYLLGDNEIYPEIQSYFLSLVLPLYNSIGWGYINQTADWRRALLQPKVLRAVCSFGYPECIDRVKTMFRQWYLNSTENGIPTSLRSLVYCFAVSEGSYEEFQFLWNRLENEVESIETSNLLDGLACTKDRSRTVWFLNQHLKDGSVIREQDITDSIVNVASSRDVYPIAWIWIQENWSKLFAKWGKTDSGLDDVIDEITNRFVTVRQLNEFKIFADSIVDKGTVYRQFQLSLDKINAAIAWNKANIASITELIRSMNDSSTMSHRLSSFTIPLHDDLH</sequence>
<dbReference type="FunFam" id="1.10.390.10:FF:000006">
    <property type="entry name" value="Puromycin-sensitive aminopeptidase"/>
    <property type="match status" value="1"/>
</dbReference>
<feature type="domain" description="Peptidase M1 membrane alanine aminopeptidase" evidence="17">
    <location>
        <begin position="335"/>
        <end position="561"/>
    </location>
</feature>
<evidence type="ECO:0000259" key="19">
    <source>
        <dbReference type="Pfam" id="PF17900"/>
    </source>
</evidence>
<evidence type="ECO:0008006" key="24">
    <source>
        <dbReference type="Google" id="ProtNLM"/>
    </source>
</evidence>
<evidence type="ECO:0000256" key="4">
    <source>
        <dbReference type="ARBA" id="ARBA00022475"/>
    </source>
</evidence>
<dbReference type="SUPFAM" id="SSF63737">
    <property type="entry name" value="Leukotriene A4 hydrolase N-terminal domain"/>
    <property type="match status" value="1"/>
</dbReference>
<dbReference type="GO" id="GO:0005615">
    <property type="term" value="C:extracellular space"/>
    <property type="evidence" value="ECO:0007669"/>
    <property type="project" value="TreeGrafter"/>
</dbReference>
<evidence type="ECO:0000256" key="13">
    <source>
        <dbReference type="PIRSR" id="PIRSR634016-1"/>
    </source>
</evidence>
<dbReference type="InterPro" id="IPR045357">
    <property type="entry name" value="Aminopeptidase_N-like_N"/>
</dbReference>
<dbReference type="EMBL" id="CAJNOV010011880">
    <property type="protein sequence ID" value="CAF1467732.1"/>
    <property type="molecule type" value="Genomic_DNA"/>
</dbReference>
<dbReference type="InterPro" id="IPR024571">
    <property type="entry name" value="ERAP1-like_C_dom"/>
</dbReference>
<evidence type="ECO:0000259" key="18">
    <source>
        <dbReference type="Pfam" id="PF11838"/>
    </source>
</evidence>
<dbReference type="EMBL" id="CAJNOW010000040">
    <property type="protein sequence ID" value="CAF1217080.1"/>
    <property type="molecule type" value="Genomic_DNA"/>
</dbReference>
<evidence type="ECO:0000256" key="12">
    <source>
        <dbReference type="ARBA" id="ARBA00023180"/>
    </source>
</evidence>
<keyword evidence="5" id="KW-0645">Protease</keyword>
<evidence type="ECO:0000256" key="5">
    <source>
        <dbReference type="ARBA" id="ARBA00022670"/>
    </source>
</evidence>
<evidence type="ECO:0000256" key="6">
    <source>
        <dbReference type="ARBA" id="ARBA00022723"/>
    </source>
</evidence>
<dbReference type="GO" id="GO:0042277">
    <property type="term" value="F:peptide binding"/>
    <property type="evidence" value="ECO:0007669"/>
    <property type="project" value="TreeGrafter"/>
</dbReference>
<feature type="binding site" evidence="14">
    <location>
        <position position="414"/>
    </location>
    <ligand>
        <name>Zn(2+)</name>
        <dbReference type="ChEBI" id="CHEBI:29105"/>
        <note>catalytic</note>
    </ligand>
</feature>
<keyword evidence="8 14" id="KW-0862">Zinc</keyword>
<evidence type="ECO:0000256" key="11">
    <source>
        <dbReference type="ARBA" id="ARBA00023157"/>
    </source>
</evidence>
<dbReference type="InterPro" id="IPR034016">
    <property type="entry name" value="M1_APN-typ"/>
</dbReference>
<evidence type="ECO:0000313" key="23">
    <source>
        <dbReference type="Proteomes" id="UP000663834"/>
    </source>
</evidence>
<dbReference type="Pfam" id="PF01433">
    <property type="entry name" value="Peptidase_M1"/>
    <property type="match status" value="1"/>
</dbReference>
<dbReference type="GO" id="GO:0070006">
    <property type="term" value="F:metalloaminopeptidase activity"/>
    <property type="evidence" value="ECO:0007669"/>
    <property type="project" value="TreeGrafter"/>
</dbReference>
<dbReference type="InterPro" id="IPR014782">
    <property type="entry name" value="Peptidase_M1_dom"/>
</dbReference>
<feature type="binding site" evidence="14">
    <location>
        <position position="418"/>
    </location>
    <ligand>
        <name>Zn(2+)</name>
        <dbReference type="ChEBI" id="CHEBI:29105"/>
        <note>catalytic</note>
    </ligand>
</feature>
<reference evidence="20" key="1">
    <citation type="submission" date="2021-02" db="EMBL/GenBank/DDBJ databases">
        <authorList>
            <person name="Nowell W R."/>
        </authorList>
    </citation>
    <scope>NUCLEOTIDE SEQUENCE</scope>
</reference>
<keyword evidence="9" id="KW-0482">Metalloprotease</keyword>
<dbReference type="GO" id="GO:0005737">
    <property type="term" value="C:cytoplasm"/>
    <property type="evidence" value="ECO:0007669"/>
    <property type="project" value="TreeGrafter"/>
</dbReference>
<dbReference type="Gene3D" id="1.25.50.20">
    <property type="match status" value="1"/>
</dbReference>
<keyword evidence="16" id="KW-0812">Transmembrane</keyword>
<keyword evidence="11" id="KW-1015">Disulfide bond</keyword>
<dbReference type="GO" id="GO:0008270">
    <property type="term" value="F:zinc ion binding"/>
    <property type="evidence" value="ECO:0007669"/>
    <property type="project" value="InterPro"/>
</dbReference>
<dbReference type="Gene3D" id="2.60.40.1910">
    <property type="match status" value="1"/>
</dbReference>
<gene>
    <name evidence="22" type="ORF">BYL167_LOCUS1036</name>
    <name evidence="21" type="ORF">CJN711_LOCUS25479</name>
    <name evidence="20" type="ORF">KQP761_LOCUS622</name>
</gene>
<dbReference type="GO" id="GO:0006508">
    <property type="term" value="P:proteolysis"/>
    <property type="evidence" value="ECO:0007669"/>
    <property type="project" value="UniProtKB-KW"/>
</dbReference>
<dbReference type="InterPro" id="IPR027268">
    <property type="entry name" value="Peptidase_M4/M1_CTD_sf"/>
</dbReference>
<dbReference type="PRINTS" id="PR00756">
    <property type="entry name" value="ALADIPTASE"/>
</dbReference>